<protein>
    <recommendedName>
        <fullName evidence="7">Glucose-6-phosphate 1-dehydrogenase</fullName>
        <ecNumber evidence="7">1.1.1.49</ecNumber>
    </recommendedName>
</protein>
<dbReference type="GO" id="GO:0005829">
    <property type="term" value="C:cytosol"/>
    <property type="evidence" value="ECO:0007669"/>
    <property type="project" value="TreeGrafter"/>
</dbReference>
<dbReference type="GO" id="GO:0006006">
    <property type="term" value="P:glucose metabolic process"/>
    <property type="evidence" value="ECO:0007669"/>
    <property type="project" value="UniProtKB-KW"/>
</dbReference>
<evidence type="ECO:0000256" key="2">
    <source>
        <dbReference type="ARBA" id="ARBA00009975"/>
    </source>
</evidence>
<organism evidence="11 12">
    <name type="scientific">Tieghemostelium lacteum</name>
    <name type="common">Slime mold</name>
    <name type="synonym">Dictyostelium lacteum</name>
    <dbReference type="NCBI Taxonomy" id="361077"/>
    <lineage>
        <taxon>Eukaryota</taxon>
        <taxon>Amoebozoa</taxon>
        <taxon>Evosea</taxon>
        <taxon>Eumycetozoa</taxon>
        <taxon>Dictyostelia</taxon>
        <taxon>Dictyosteliales</taxon>
        <taxon>Raperosteliaceae</taxon>
        <taxon>Tieghemostelium</taxon>
    </lineage>
</organism>
<name>A0A152A725_TIELA</name>
<keyword evidence="6 7" id="KW-0119">Carbohydrate metabolism</keyword>
<keyword evidence="12" id="KW-1185">Reference proteome</keyword>
<dbReference type="PRINTS" id="PR00079">
    <property type="entry name" value="G6PDHDRGNASE"/>
</dbReference>
<keyword evidence="3 7" id="KW-0313">Glucose metabolism</keyword>
<keyword evidence="4 7" id="KW-0521">NADP</keyword>
<dbReference type="InterPro" id="IPR036291">
    <property type="entry name" value="NAD(P)-bd_dom_sf"/>
</dbReference>
<evidence type="ECO:0000259" key="9">
    <source>
        <dbReference type="Pfam" id="PF00479"/>
    </source>
</evidence>
<evidence type="ECO:0000256" key="4">
    <source>
        <dbReference type="ARBA" id="ARBA00022857"/>
    </source>
</evidence>
<dbReference type="Gene3D" id="3.30.360.10">
    <property type="entry name" value="Dihydrodipicolinate Reductase, domain 2"/>
    <property type="match status" value="1"/>
</dbReference>
<dbReference type="GO" id="GO:0050661">
    <property type="term" value="F:NADP binding"/>
    <property type="evidence" value="ECO:0007669"/>
    <property type="project" value="InterPro"/>
</dbReference>
<accession>A0A152A725</accession>
<evidence type="ECO:0000256" key="7">
    <source>
        <dbReference type="RuleBase" id="RU362120"/>
    </source>
</evidence>
<dbReference type="EC" id="1.1.1.49" evidence="7"/>
<dbReference type="PANTHER" id="PTHR23429">
    <property type="entry name" value="GLUCOSE-6-PHOSPHATE 1-DEHYDROGENASE G6PD"/>
    <property type="match status" value="1"/>
</dbReference>
<evidence type="ECO:0000256" key="5">
    <source>
        <dbReference type="ARBA" id="ARBA00023002"/>
    </source>
</evidence>
<dbReference type="Pfam" id="PF02781">
    <property type="entry name" value="G6PD_C"/>
    <property type="match status" value="1"/>
</dbReference>
<dbReference type="OMA" id="PDEGIQM"/>
<proteinExistence type="inferred from homology"/>
<evidence type="ECO:0000256" key="1">
    <source>
        <dbReference type="ARBA" id="ARBA00004937"/>
    </source>
</evidence>
<feature type="domain" description="Glucose-6-phosphate dehydrogenase NAD-binding" evidence="9">
    <location>
        <begin position="36"/>
        <end position="212"/>
    </location>
</feature>
<dbReference type="OrthoDB" id="60984at2759"/>
<feature type="region of interest" description="Disordered" evidence="8">
    <location>
        <begin position="478"/>
        <end position="512"/>
    </location>
</feature>
<dbReference type="GO" id="GO:0009051">
    <property type="term" value="P:pentose-phosphate shunt, oxidative branch"/>
    <property type="evidence" value="ECO:0007669"/>
    <property type="project" value="TreeGrafter"/>
</dbReference>
<dbReference type="SUPFAM" id="SSF55347">
    <property type="entry name" value="Glyceraldehyde-3-phosphate dehydrogenase-like, C-terminal domain"/>
    <property type="match status" value="1"/>
</dbReference>
<dbReference type="UniPathway" id="UPA00115">
    <property type="reaction ID" value="UER00408"/>
</dbReference>
<dbReference type="NCBIfam" id="TIGR00871">
    <property type="entry name" value="zwf"/>
    <property type="match status" value="1"/>
</dbReference>
<keyword evidence="5 7" id="KW-0560">Oxidoreductase</keyword>
<dbReference type="InParanoid" id="A0A152A725"/>
<evidence type="ECO:0000313" key="12">
    <source>
        <dbReference type="Proteomes" id="UP000076078"/>
    </source>
</evidence>
<dbReference type="AlphaFoldDB" id="A0A152A725"/>
<dbReference type="SUPFAM" id="SSF51735">
    <property type="entry name" value="NAD(P)-binding Rossmann-fold domains"/>
    <property type="match status" value="1"/>
</dbReference>
<evidence type="ECO:0000256" key="3">
    <source>
        <dbReference type="ARBA" id="ARBA00022526"/>
    </source>
</evidence>
<comment type="catalytic activity">
    <reaction evidence="7">
        <text>D-glucose 6-phosphate + NADP(+) = 6-phospho-D-glucono-1,5-lactone + NADPH + H(+)</text>
        <dbReference type="Rhea" id="RHEA:15841"/>
        <dbReference type="ChEBI" id="CHEBI:15378"/>
        <dbReference type="ChEBI" id="CHEBI:57783"/>
        <dbReference type="ChEBI" id="CHEBI:57955"/>
        <dbReference type="ChEBI" id="CHEBI:58349"/>
        <dbReference type="ChEBI" id="CHEBI:61548"/>
        <dbReference type="EC" id="1.1.1.49"/>
    </reaction>
</comment>
<evidence type="ECO:0000313" key="11">
    <source>
        <dbReference type="EMBL" id="KYR02029.1"/>
    </source>
</evidence>
<dbReference type="InterPro" id="IPR022675">
    <property type="entry name" value="G6P_DH_C"/>
</dbReference>
<dbReference type="PIRSF" id="PIRSF000110">
    <property type="entry name" value="G6PD"/>
    <property type="match status" value="1"/>
</dbReference>
<dbReference type="InterPro" id="IPR022674">
    <property type="entry name" value="G6P_DH_NAD-bd"/>
</dbReference>
<feature type="domain" description="Glucose-6-phosphate dehydrogenase C-terminal" evidence="10">
    <location>
        <begin position="214"/>
        <end position="498"/>
    </location>
</feature>
<dbReference type="Proteomes" id="UP000076078">
    <property type="component" value="Unassembled WGS sequence"/>
</dbReference>
<comment type="similarity">
    <text evidence="2 7">Belongs to the glucose-6-phosphate dehydrogenase family.</text>
</comment>
<evidence type="ECO:0000256" key="6">
    <source>
        <dbReference type="ARBA" id="ARBA00023277"/>
    </source>
</evidence>
<evidence type="ECO:0000259" key="10">
    <source>
        <dbReference type="Pfam" id="PF02781"/>
    </source>
</evidence>
<dbReference type="InterPro" id="IPR019796">
    <property type="entry name" value="G6P_DH_AS"/>
</dbReference>
<dbReference type="InterPro" id="IPR001282">
    <property type="entry name" value="G6P_DH"/>
</dbReference>
<dbReference type="HAMAP" id="MF_00966">
    <property type="entry name" value="G6PD"/>
    <property type="match status" value="1"/>
</dbReference>
<dbReference type="STRING" id="361077.A0A152A725"/>
<dbReference type="EMBL" id="LODT01000004">
    <property type="protein sequence ID" value="KYR02029.1"/>
    <property type="molecule type" value="Genomic_DNA"/>
</dbReference>
<dbReference type="Gene3D" id="3.40.50.720">
    <property type="entry name" value="NAD(P)-binding Rossmann-like Domain"/>
    <property type="match status" value="1"/>
</dbReference>
<dbReference type="FunFam" id="3.30.360.10:FF:000018">
    <property type="entry name" value="Glucose-6-phosphate 1-dehydrogenase"/>
    <property type="match status" value="1"/>
</dbReference>
<comment type="caution">
    <text evidence="11">The sequence shown here is derived from an EMBL/GenBank/DDBJ whole genome shotgun (WGS) entry which is preliminary data.</text>
</comment>
<evidence type="ECO:0000256" key="8">
    <source>
        <dbReference type="SAM" id="MobiDB-lite"/>
    </source>
</evidence>
<dbReference type="FunCoup" id="A0A152A725">
    <property type="interactions" value="503"/>
</dbReference>
<comment type="pathway">
    <text evidence="1 7">Carbohydrate degradation; pentose phosphate pathway; D-ribulose 5-phosphate from D-glucose 6-phosphate (oxidative stage): step 1/3.</text>
</comment>
<sequence>MSSQSHVVHYAPGHTSPTHNASFTQVAQDLTPLTVVVLGASGDLAKKKTYPALFGLYLRNLLPKNTIIYGYARSHMELNDFKKRISSYLKGDESKKQEFLSMCFYHSGKYDEKASYDQFSEILKKSEEKWNSTSVNRLFYMAIPPSIFLEVSKGIHDSLILKSGGWSRIVVEKPFGKDLDSSRHLVTSLKKLFMEKDLFRIDHYLGKEMVQNLMVLRFANSVFEPLWNKQHISSITITFKENIGTEGRGGYFDEFGIIRDVMQNHLMQVLSLVAMEPPVSMSADDITNEKVRLLRCIQPVRLDETVFGQYLGNDKIPGYLDDEGVPKDSITPTYAAAVFWVNNPRWRGMPFILKCGKALDERKTEVRIQFKAPENFLFKDQDITRNELVMRIQPGEAVYLKLLTKKPGLENTIEQTELDLSYKNRFENLDLPDAYERLILDSIKGDHNLFVRDDELDIAWQIFTPLLEQMEKRHLKPEPYEFGSRGPKSADELSKRFGFQRSTGYKWPGTSK</sequence>
<reference evidence="11 12" key="1">
    <citation type="submission" date="2015-12" db="EMBL/GenBank/DDBJ databases">
        <title>Dictyostelia acquired genes for synthesis and detection of signals that induce cell-type specialization by lateral gene transfer from prokaryotes.</title>
        <authorList>
            <person name="Gloeckner G."/>
            <person name="Schaap P."/>
        </authorList>
    </citation>
    <scope>NUCLEOTIDE SEQUENCE [LARGE SCALE GENOMIC DNA]</scope>
    <source>
        <strain evidence="11 12">TK</strain>
    </source>
</reference>
<dbReference type="PROSITE" id="PS00069">
    <property type="entry name" value="G6P_DEHYDROGENASE"/>
    <property type="match status" value="1"/>
</dbReference>
<dbReference type="Pfam" id="PF00479">
    <property type="entry name" value="G6PD_N"/>
    <property type="match status" value="1"/>
</dbReference>
<dbReference type="PANTHER" id="PTHR23429:SF0">
    <property type="entry name" value="GLUCOSE-6-PHOSPHATE 1-DEHYDROGENASE"/>
    <property type="match status" value="1"/>
</dbReference>
<gene>
    <name evidence="11" type="ORF">DLAC_00824</name>
</gene>
<comment type="function">
    <text evidence="7">Catalyzes the rate-limiting step of the oxidative pentose-phosphate pathway, which represents a route for the dissimilation of carbohydrates besides glycolysis.</text>
</comment>
<dbReference type="GO" id="GO:0004345">
    <property type="term" value="F:glucose-6-phosphate dehydrogenase activity"/>
    <property type="evidence" value="ECO:0007669"/>
    <property type="project" value="UniProtKB-EC"/>
</dbReference>